<organism evidence="2 3">
    <name type="scientific">Barley yellow dwarf virus (isolate MAV)</name>
    <name type="common">BYDV</name>
    <dbReference type="NCBI Taxonomy" id="2169984"/>
    <lineage>
        <taxon>Viruses</taxon>
        <taxon>Riboviria</taxon>
        <taxon>Orthornavirae</taxon>
        <taxon>Kitrinoviricota</taxon>
        <taxon>Tolucaviricetes</taxon>
        <taxon>Tolivirales</taxon>
        <taxon>Tombusviridae</taxon>
        <taxon>Regressovirinae</taxon>
        <taxon>Luteovirus</taxon>
        <taxon>Luteovirus mavhordei</taxon>
    </lineage>
</organism>
<organismHost>
    <name type="scientific">Triticum aestivum</name>
    <name type="common">Wheat</name>
    <dbReference type="NCBI Taxonomy" id="4565"/>
</organismHost>
<dbReference type="GO" id="GO:0019028">
    <property type="term" value="C:viral capsid"/>
    <property type="evidence" value="ECO:0007669"/>
    <property type="project" value="InterPro"/>
</dbReference>
<protein>
    <submittedName>
        <fullName evidence="2">ORF5</fullName>
    </submittedName>
</protein>
<feature type="region of interest" description="Disordered" evidence="1">
    <location>
        <begin position="329"/>
        <end position="353"/>
    </location>
</feature>
<reference evidence="2 3" key="1">
    <citation type="journal article" date="1990" name="J. Gen. Virol.">
        <title>Nucleotide sequences of coat protein genes for three isolates of barley yellow dwarf virus and their relationships to other luteovirus coat protein sequences.</title>
        <authorList>
            <person name="Vincent J.R."/>
            <person name="Ueng P.P."/>
            <person name="Lister R.M."/>
            <person name="Larkins B.A."/>
        </authorList>
    </citation>
    <scope>NUCLEOTIDE SEQUENCE [LARGE SCALE GENOMIC DNA]</scope>
    <source>
        <strain evidence="2">P-PAV</strain>
    </source>
</reference>
<organismHost>
    <name type="scientific">Zea mays</name>
    <name type="common">Maize</name>
    <dbReference type="NCBI Taxonomy" id="4577"/>
</organismHost>
<feature type="compositionally biased region" description="Pro residues" evidence="1">
    <location>
        <begin position="7"/>
        <end position="25"/>
    </location>
</feature>
<dbReference type="Proteomes" id="UP000203063">
    <property type="component" value="Segment"/>
</dbReference>
<feature type="non-terminal residue" evidence="2">
    <location>
        <position position="1"/>
    </location>
</feature>
<feature type="compositionally biased region" description="Polar residues" evidence="1">
    <location>
        <begin position="408"/>
        <end position="426"/>
    </location>
</feature>
<dbReference type="InterPro" id="IPR002929">
    <property type="entry name" value="PLrV_ORF5"/>
</dbReference>
<evidence type="ECO:0000256" key="1">
    <source>
        <dbReference type="SAM" id="MobiDB-lite"/>
    </source>
</evidence>
<organismHost>
    <name type="scientific">Lolium multiflorum</name>
    <name type="common">Italian ryegrass</name>
    <name type="synonym">Lolium perenne subsp. multiflorum</name>
    <dbReference type="NCBI Taxonomy" id="4521"/>
</organismHost>
<dbReference type="EMBL" id="D11028">
    <property type="protein sequence ID" value="BAA01783.1"/>
    <property type="molecule type" value="Genomic_RNA"/>
</dbReference>
<reference evidence="2 3" key="2">
    <citation type="journal article" date="1992" name="J. Gen. Virol.">
        <title>Nucleotide sequence analysis of the genomes of the MAV-PS1 and P-PAV isolates of barley yellow dwarf virus.</title>
        <authorList>
            <person name="Ueng P.P."/>
            <person name="Vincent J.R."/>
            <person name="Kawata E.E."/>
            <person name="Lei C.H."/>
            <person name="Lister R.M."/>
            <person name="Larkins B.A."/>
        </authorList>
    </citation>
    <scope>NUCLEOTIDE SEQUENCE [LARGE SCALE GENOMIC DNA]</scope>
    <source>
        <strain evidence="2">P-PAV</strain>
    </source>
</reference>
<evidence type="ECO:0000313" key="3">
    <source>
        <dbReference type="Proteomes" id="UP000203063"/>
    </source>
</evidence>
<sequence>VDSSTPEPSPQPQPEPKPDPQPTPEPRQKRFFEYVGTPYVVIQTRESSDSIAVKAMNDQSFQYIENETSEQRTVKAWWNSNNSVQAQAAFIFPIPAGEYSVNISCEGLQSVDHIGGNRDGYWIGLIAYQSQSGDYWGVGNYVGCDITNLLGTNTWRPGHEDLELNSCKFTDGQIVERDAVISFHVKARGADPKFYLMAPKTMKADKYNYVVSYGGYTDKRMEFGTISVTVDESDVEAERYSRHTSTVRRTENRDYGWMNVLPPYNPDQVPEQEDEQPVVDKEMDAGSPIDTASLTSDTEAEKAFDLKEEELTRAILEYEAATVSIPDAAPDILPSKSEMSSKPIDRDGRSLPKSQTKEVLGTYQGQNITSDDVPPVIAEKLREVNRAPSTLLYDRQPKQPKNPLTRFVLSNKTSTASPGSQSSTAGMTREQASEYTRIRKSLGLTAAKQYKASLDDT</sequence>
<organismHost>
    <name type="scientific">Avena sativa</name>
    <name type="common">Oat</name>
    <dbReference type="NCBI Taxonomy" id="4498"/>
</organismHost>
<organismHost>
    <name type="scientific">Secale cereale</name>
    <name type="common">Rye</name>
    <dbReference type="NCBI Taxonomy" id="4550"/>
</organismHost>
<accession>Q65872</accession>
<feature type="region of interest" description="Disordered" evidence="1">
    <location>
        <begin position="1"/>
        <end position="28"/>
    </location>
</feature>
<evidence type="ECO:0000313" key="2">
    <source>
        <dbReference type="EMBL" id="BAA01783.1"/>
    </source>
</evidence>
<proteinExistence type="predicted"/>
<name>Q65872_BYDVM</name>
<keyword evidence="3" id="KW-1185">Reference proteome</keyword>
<dbReference type="PRINTS" id="PR00910">
    <property type="entry name" value="LVIRUSORF6"/>
</dbReference>
<feature type="region of interest" description="Disordered" evidence="1">
    <location>
        <begin position="393"/>
        <end position="436"/>
    </location>
</feature>
<organismHost>
    <name type="scientific">Hordeum vulgare</name>
    <name type="common">Barley</name>
    <dbReference type="NCBI Taxonomy" id="4513"/>
</organismHost>
<organismHost>
    <name type="scientific">Avena byzantina</name>
    <dbReference type="NCBI Taxonomy" id="146531"/>
</organismHost>
<dbReference type="Pfam" id="PF01690">
    <property type="entry name" value="PLRV_ORF5"/>
    <property type="match status" value="2"/>
</dbReference>
<organismHost>
    <name type="scientific">Oryza sativa</name>
    <name type="common">Rice</name>
    <dbReference type="NCBI Taxonomy" id="4530"/>
</organismHost>
<organismHost>
    <name type="scientific">Lolium perenne</name>
    <name type="common">Perennial ryegrass</name>
    <dbReference type="NCBI Taxonomy" id="4522"/>
</organismHost>